<gene>
    <name evidence="2" type="ORF">TEOVI_000505100</name>
</gene>
<dbReference type="Proteomes" id="UP000195570">
    <property type="component" value="Unassembled WGS sequence"/>
</dbReference>
<keyword evidence="3" id="KW-1185">Reference proteome</keyword>
<evidence type="ECO:0000256" key="1">
    <source>
        <dbReference type="SAM" id="MobiDB-lite"/>
    </source>
</evidence>
<reference evidence="2" key="1">
    <citation type="submission" date="2016-09" db="EMBL/GenBank/DDBJ databases">
        <authorList>
            <person name="Hebert L."/>
            <person name="Moumen B."/>
        </authorList>
    </citation>
    <scope>NUCLEOTIDE SEQUENCE [LARGE SCALE GENOMIC DNA]</scope>
    <source>
        <strain evidence="2">OVI</strain>
    </source>
</reference>
<dbReference type="AlphaFoldDB" id="A0A1G4I6V3"/>
<evidence type="ECO:0000313" key="3">
    <source>
        <dbReference type="Proteomes" id="UP000195570"/>
    </source>
</evidence>
<proteinExistence type="predicted"/>
<evidence type="ECO:0000313" key="2">
    <source>
        <dbReference type="EMBL" id="SCU67698.1"/>
    </source>
</evidence>
<dbReference type="VEuPathDB" id="TriTrypDB:TEOVI_000505100"/>
<dbReference type="EMBL" id="CZPT02000791">
    <property type="protein sequence ID" value="SCU67698.1"/>
    <property type="molecule type" value="Genomic_DNA"/>
</dbReference>
<evidence type="ECO:0008006" key="4">
    <source>
        <dbReference type="Google" id="ProtNLM"/>
    </source>
</evidence>
<protein>
    <recommendedName>
        <fullName evidence="4">Tetratricopeptide repeat</fullName>
    </recommendedName>
</protein>
<dbReference type="InterPro" id="IPR011990">
    <property type="entry name" value="TPR-like_helical_dom_sf"/>
</dbReference>
<dbReference type="GeneID" id="92378991"/>
<dbReference type="RefSeq" id="XP_067078979.1">
    <property type="nucleotide sequence ID" value="XM_067222878.1"/>
</dbReference>
<dbReference type="SUPFAM" id="SSF48452">
    <property type="entry name" value="TPR-like"/>
    <property type="match status" value="1"/>
</dbReference>
<feature type="region of interest" description="Disordered" evidence="1">
    <location>
        <begin position="74"/>
        <end position="109"/>
    </location>
</feature>
<organism evidence="2 3">
    <name type="scientific">Trypanosoma equiperdum</name>
    <dbReference type="NCBI Taxonomy" id="5694"/>
    <lineage>
        <taxon>Eukaryota</taxon>
        <taxon>Discoba</taxon>
        <taxon>Euglenozoa</taxon>
        <taxon>Kinetoplastea</taxon>
        <taxon>Metakinetoplastina</taxon>
        <taxon>Trypanosomatida</taxon>
        <taxon>Trypanosomatidae</taxon>
        <taxon>Trypanosoma</taxon>
    </lineage>
</organism>
<accession>A0A1G4I6V3</accession>
<comment type="caution">
    <text evidence="2">The sequence shown here is derived from an EMBL/GenBank/DDBJ whole genome shotgun (WGS) entry which is preliminary data.</text>
</comment>
<sequence>MLNPGDHPEQLSAVAAFAVCDNASATQPALRVRRDPTFSPPVSAQQWVDVAMSCLQRNNVPLERLMSMMEDTSRALVDDEEEGSDSSPPMPTAHHSQHSTTDQTQQDDDDSYCVAGINAECEGGLAPSTTFPTVVGSRRWLAARFLLLGSRLGVQGGTEVSLREAVRLAERAVSAHCCPLTILQLCTACYCLGREVQESGGRSTLEGRVRKLLEYSSGLVMARNMSNPMDAILLAKQAWLSALVGEERRAMEIVKFLLKRCQAEAEVLVLLALLHSASGEHEEASKVAGHAGQMYPLNVLCGVVFTALQNMVDDADHRKQKCVENLLAVLVGRVEAASKEAPQEVSSTSGHAVFPVDDSAMKLFSLDDVWSSGGKHKRLIAGHWALLAHVALLVGCGSIAQLAADAGLEYISGVQGEQKQAYCDLLCSAARVKIDLIEGSFDYFLRQRRFAQNWGAAAQLRGVKDDRYMREQRKLLSHDEVLSLQTMLGKALQVGSHCAEAYLLLGRLDLLVALGPGNVSSTRETHLVSAAHYFQLAIDCSPRLTAAHEGMGRVREEQGAIELSLDSFASAAQFAFGEPIIPYERFLYVVL</sequence>
<name>A0A1G4I6V3_TRYEQ</name>